<gene>
    <name evidence="2" type="ORF">NITINOP_3315</name>
</gene>
<reference evidence="3" key="1">
    <citation type="submission" date="2015-09" db="EMBL/GenBank/DDBJ databases">
        <authorList>
            <person name="Daims H."/>
        </authorList>
    </citation>
    <scope>NUCLEOTIDE SEQUENCE [LARGE SCALE GENOMIC DNA]</scope>
</reference>
<accession>A0A0S4KWS7</accession>
<dbReference type="KEGG" id="nio:NITINOP_3315"/>
<dbReference type="GO" id="GO:0006355">
    <property type="term" value="P:regulation of DNA-templated transcription"/>
    <property type="evidence" value="ECO:0007669"/>
    <property type="project" value="InterPro"/>
</dbReference>
<feature type="domain" description="Antitoxin FitA-like ribbon-helix-helix" evidence="1">
    <location>
        <begin position="2"/>
        <end position="40"/>
    </location>
</feature>
<dbReference type="Pfam" id="PF22513">
    <property type="entry name" value="FitA-like_RHH"/>
    <property type="match status" value="1"/>
</dbReference>
<dbReference type="EMBL" id="LN885086">
    <property type="protein sequence ID" value="CUQ68287.1"/>
    <property type="molecule type" value="Genomic_DNA"/>
</dbReference>
<proteinExistence type="predicted"/>
<keyword evidence="3" id="KW-1185">Reference proteome</keyword>
<protein>
    <recommendedName>
        <fullName evidence="1">Antitoxin FitA-like ribbon-helix-helix domain-containing protein</fullName>
    </recommendedName>
</protein>
<dbReference type="InterPro" id="IPR013321">
    <property type="entry name" value="Arc_rbn_hlx_hlx"/>
</dbReference>
<dbReference type="InterPro" id="IPR010985">
    <property type="entry name" value="Ribbon_hlx_hlx"/>
</dbReference>
<dbReference type="Proteomes" id="UP000066284">
    <property type="component" value="Chromosome 1"/>
</dbReference>
<evidence type="ECO:0000259" key="1">
    <source>
        <dbReference type="Pfam" id="PF22513"/>
    </source>
</evidence>
<dbReference type="SUPFAM" id="SSF47598">
    <property type="entry name" value="Ribbon-helix-helix"/>
    <property type="match status" value="1"/>
</dbReference>
<dbReference type="STRING" id="1715989.NITINOP_3315"/>
<name>A0A0S4KWS7_9BACT</name>
<evidence type="ECO:0000313" key="3">
    <source>
        <dbReference type="Proteomes" id="UP000066284"/>
    </source>
</evidence>
<dbReference type="AlphaFoldDB" id="A0A0S4KWS7"/>
<dbReference type="OrthoDB" id="9805333at2"/>
<dbReference type="Gene3D" id="1.10.1220.10">
    <property type="entry name" value="Met repressor-like"/>
    <property type="match status" value="1"/>
</dbReference>
<sequence>MAQLLVRDLDPKLIGRLKKKAKDNRRSLQGEVKVILEQAAEQMTMAEFRDEAARIRKRLKGRRFSDSSDLIREDRDSR</sequence>
<evidence type="ECO:0000313" key="2">
    <source>
        <dbReference type="EMBL" id="CUQ68287.1"/>
    </source>
</evidence>
<organism evidence="2 3">
    <name type="scientific">Candidatus Nitrospira inopinata</name>
    <dbReference type="NCBI Taxonomy" id="1715989"/>
    <lineage>
        <taxon>Bacteria</taxon>
        <taxon>Pseudomonadati</taxon>
        <taxon>Nitrospirota</taxon>
        <taxon>Nitrospiria</taxon>
        <taxon>Nitrospirales</taxon>
        <taxon>Nitrospiraceae</taxon>
        <taxon>Nitrospira</taxon>
    </lineage>
</organism>
<dbReference type="InterPro" id="IPR053853">
    <property type="entry name" value="FitA-like_RHH"/>
</dbReference>